<organism evidence="1 2">
    <name type="scientific">Ensete ventricosum</name>
    <name type="common">Abyssinian banana</name>
    <name type="synonym">Musa ensete</name>
    <dbReference type="NCBI Taxonomy" id="4639"/>
    <lineage>
        <taxon>Eukaryota</taxon>
        <taxon>Viridiplantae</taxon>
        <taxon>Streptophyta</taxon>
        <taxon>Embryophyta</taxon>
        <taxon>Tracheophyta</taxon>
        <taxon>Spermatophyta</taxon>
        <taxon>Magnoliopsida</taxon>
        <taxon>Liliopsida</taxon>
        <taxon>Zingiberales</taxon>
        <taxon>Musaceae</taxon>
        <taxon>Ensete</taxon>
    </lineage>
</organism>
<comment type="caution">
    <text evidence="1">The sequence shown here is derived from an EMBL/GenBank/DDBJ whole genome shotgun (WGS) entry which is preliminary data.</text>
</comment>
<name>A0A426WX67_ENSVE</name>
<dbReference type="Proteomes" id="UP000287651">
    <property type="component" value="Unassembled WGS sequence"/>
</dbReference>
<reference evidence="1 2" key="1">
    <citation type="journal article" date="2014" name="Agronomy (Basel)">
        <title>A Draft Genome Sequence for Ensete ventricosum, the Drought-Tolerant Tree Against Hunger.</title>
        <authorList>
            <person name="Harrison J."/>
            <person name="Moore K.A."/>
            <person name="Paszkiewicz K."/>
            <person name="Jones T."/>
            <person name="Grant M."/>
            <person name="Ambacheew D."/>
            <person name="Muzemil S."/>
            <person name="Studholme D.J."/>
        </authorList>
    </citation>
    <scope>NUCLEOTIDE SEQUENCE [LARGE SCALE GENOMIC DNA]</scope>
</reference>
<evidence type="ECO:0000313" key="1">
    <source>
        <dbReference type="EMBL" id="RRT31867.1"/>
    </source>
</evidence>
<accession>A0A426WX67</accession>
<dbReference type="EMBL" id="AMZH03035255">
    <property type="protein sequence ID" value="RRT31867.1"/>
    <property type="molecule type" value="Genomic_DNA"/>
</dbReference>
<proteinExistence type="predicted"/>
<evidence type="ECO:0000313" key="2">
    <source>
        <dbReference type="Proteomes" id="UP000287651"/>
    </source>
</evidence>
<sequence>MTPRRLKEKQERTERSLLAALCSERSLLAALCNERSLLAVTKAHAAGCERSLLATAKVGDSVRLLLAALCNNNAYCD</sequence>
<protein>
    <submittedName>
        <fullName evidence="1">Uncharacterized protein</fullName>
    </submittedName>
</protein>
<gene>
    <name evidence="1" type="ORF">B296_00043047</name>
</gene>
<dbReference type="AlphaFoldDB" id="A0A426WX67"/>